<gene>
    <name evidence="1" type="ORF">BJ138DRAFT_1000224</name>
</gene>
<comment type="caution">
    <text evidence="1">The sequence shown here is derived from an EMBL/GenBank/DDBJ whole genome shotgun (WGS) entry which is preliminary data.</text>
</comment>
<reference evidence="1" key="1">
    <citation type="journal article" date="2021" name="New Phytol.">
        <title>Evolutionary innovations through gain and loss of genes in the ectomycorrhizal Boletales.</title>
        <authorList>
            <person name="Wu G."/>
            <person name="Miyauchi S."/>
            <person name="Morin E."/>
            <person name="Kuo A."/>
            <person name="Drula E."/>
            <person name="Varga T."/>
            <person name="Kohler A."/>
            <person name="Feng B."/>
            <person name="Cao Y."/>
            <person name="Lipzen A."/>
            <person name="Daum C."/>
            <person name="Hundley H."/>
            <person name="Pangilinan J."/>
            <person name="Johnson J."/>
            <person name="Barry K."/>
            <person name="LaButti K."/>
            <person name="Ng V."/>
            <person name="Ahrendt S."/>
            <person name="Min B."/>
            <person name="Choi I.G."/>
            <person name="Park H."/>
            <person name="Plett J.M."/>
            <person name="Magnuson J."/>
            <person name="Spatafora J.W."/>
            <person name="Nagy L.G."/>
            <person name="Henrissat B."/>
            <person name="Grigoriev I.V."/>
            <person name="Yang Z.L."/>
            <person name="Xu J."/>
            <person name="Martin F.M."/>
        </authorList>
    </citation>
    <scope>NUCLEOTIDE SEQUENCE</scope>
    <source>
        <strain evidence="1">ATCC 28755</strain>
    </source>
</reference>
<dbReference type="Proteomes" id="UP000790377">
    <property type="component" value="Unassembled WGS sequence"/>
</dbReference>
<organism evidence="1 2">
    <name type="scientific">Hygrophoropsis aurantiaca</name>
    <dbReference type="NCBI Taxonomy" id="72124"/>
    <lineage>
        <taxon>Eukaryota</taxon>
        <taxon>Fungi</taxon>
        <taxon>Dikarya</taxon>
        <taxon>Basidiomycota</taxon>
        <taxon>Agaricomycotina</taxon>
        <taxon>Agaricomycetes</taxon>
        <taxon>Agaricomycetidae</taxon>
        <taxon>Boletales</taxon>
        <taxon>Coniophorineae</taxon>
        <taxon>Hygrophoropsidaceae</taxon>
        <taxon>Hygrophoropsis</taxon>
    </lineage>
</organism>
<proteinExistence type="predicted"/>
<protein>
    <submittedName>
        <fullName evidence="1">Uncharacterized protein</fullName>
    </submittedName>
</protein>
<evidence type="ECO:0000313" key="2">
    <source>
        <dbReference type="Proteomes" id="UP000790377"/>
    </source>
</evidence>
<dbReference type="EMBL" id="MU267614">
    <property type="protein sequence ID" value="KAH7914438.1"/>
    <property type="molecule type" value="Genomic_DNA"/>
</dbReference>
<evidence type="ECO:0000313" key="1">
    <source>
        <dbReference type="EMBL" id="KAH7914438.1"/>
    </source>
</evidence>
<keyword evidence="2" id="KW-1185">Reference proteome</keyword>
<name>A0ACB8AN62_9AGAM</name>
<sequence>MSGDSYNENYDTYVSGAEQDELGSGELPTYDDLAAHSGPNSRFGRWRGWIEKRAAERYADVSTEEFQRRRERGWGNDTTEQSIPSVNEPRSRTVSAPLRLRINADLPAIPYAEAEPDTDPSTTNPSPLPGELLSPTHLHLHQFGSRFLPHSTSPIRCLLPIQSERLLLIGHDSGLSVLNMYPQEWAESGGILQKGPDEAQSRPIWTGEAVYQLSLLEYDDNGDGSAQGVVLALVGPDADPSSAGHQESLRSLRMYNLASLTSLAKWTIAQRGTRPLDLRRPSDWHPQQSPPKKHRPASSITRGLRSLMVESPTSFQSFLAPPNGQKSRRKSIPASMDSTWDVLDDLDLPLRWAADYVPLAGANSRMSSTSVISYALWREGQRYNHRALLAVATKSNIYLYETPKGERAFHFVKEFYTPVQPRSLIFVQQSVQDIFRSPSDVGPLRTTGGHGHNRITSTDTSFSLYNPRSSLVAPANVSYAAQPAIFVIFDKKAGVIRIADAAVAEVEMYDTGGSPLTSSGRDTLTPSSLRKSRISVDFAAIKEISKGPWVLPSKADLPSTQPQYADGRSVYLLTRGKQTHIVPSPLPASIATTPPLYTVNWDSQPSTVSSRVCMSPRSNSPEESPLPFLQLIGMGEDGVEIHEVPLALISKGKGKAKGNVPCEPVRAQTFIGETGFLVAGGHWHRPPHKPLQLSRTQSASSIASFDSLETEEIVSKLKEEQGIYGWWRKDVEDWRVFWVGGGPKEESQSTISQDD</sequence>
<accession>A0ACB8AN62</accession>